<keyword evidence="4" id="KW-1185">Reference proteome</keyword>
<feature type="region of interest" description="Disordered" evidence="1">
    <location>
        <begin position="89"/>
        <end position="356"/>
    </location>
</feature>
<feature type="region of interest" description="Disordered" evidence="1">
    <location>
        <begin position="432"/>
        <end position="452"/>
    </location>
</feature>
<sequence>MGKKTLNPADAYRKAQRKKELKKNKTERSKARDFSLVKKDTTDLELGIKELEESRSDPAKLAELKVELEKINRKKAEYVEEHPEQRRLVYRRRKDGEPEPELPTVRKRNLFNKHGLPRHPERSIYYDPVMNPFGVAPPGMQYAERPLRPDEVDSDAEMDEDDDDIPLPPGLPPGTEEVTSDDDIPMPEDPPPGKEDLLQQPPMPPLPAGFPGLPPPPPPPPPGFPSNSLSDSFIPPPPPPPMGLPPTGITMNYPPPPPPPGWNNQLPPPPPGFPSFPNAPFPPFPPNAFPPPPPKFLPKHQSTSAMQDPLSSIPHQTFQAYRATQLAPAHPSLPPNPSVKGVALPTNPSLPPKPTTAAELAAATVFSAPQLRDFKKEATAFVPSVIKRKKAAAPGPSKIDAAPILNSPALVEGEEQAEAGPARPDLVSALKNQFGPVPTKTTKEPVPKSDYDKYMEEMGDILGPK</sequence>
<proteinExistence type="predicted"/>
<feature type="compositionally biased region" description="Pro residues" evidence="1">
    <location>
        <begin position="201"/>
        <end position="224"/>
    </location>
</feature>
<evidence type="ECO:0000256" key="1">
    <source>
        <dbReference type="SAM" id="MobiDB-lite"/>
    </source>
</evidence>
<gene>
    <name evidence="3" type="ORF">HYPSUDRAFT_34110</name>
</gene>
<feature type="compositionally biased region" description="Basic and acidic residues" evidence="1">
    <location>
        <begin position="23"/>
        <end position="34"/>
    </location>
</feature>
<feature type="domain" description="Wbp11/ELF5/Saf1 N-terminal" evidence="2">
    <location>
        <begin position="3"/>
        <end position="72"/>
    </location>
</feature>
<name>A0A0D2MX83_HYPSF</name>
<evidence type="ECO:0000313" key="3">
    <source>
        <dbReference type="EMBL" id="KJA28643.1"/>
    </source>
</evidence>
<reference evidence="4" key="1">
    <citation type="submission" date="2014-04" db="EMBL/GenBank/DDBJ databases">
        <title>Evolutionary Origins and Diversification of the Mycorrhizal Mutualists.</title>
        <authorList>
            <consortium name="DOE Joint Genome Institute"/>
            <consortium name="Mycorrhizal Genomics Consortium"/>
            <person name="Kohler A."/>
            <person name="Kuo A."/>
            <person name="Nagy L.G."/>
            <person name="Floudas D."/>
            <person name="Copeland A."/>
            <person name="Barry K.W."/>
            <person name="Cichocki N."/>
            <person name="Veneault-Fourrey C."/>
            <person name="LaButti K."/>
            <person name="Lindquist E.A."/>
            <person name="Lipzen A."/>
            <person name="Lundell T."/>
            <person name="Morin E."/>
            <person name="Murat C."/>
            <person name="Riley R."/>
            <person name="Ohm R."/>
            <person name="Sun H."/>
            <person name="Tunlid A."/>
            <person name="Henrissat B."/>
            <person name="Grigoriev I.V."/>
            <person name="Hibbett D.S."/>
            <person name="Martin F."/>
        </authorList>
    </citation>
    <scope>NUCLEOTIDE SEQUENCE [LARGE SCALE GENOMIC DNA]</scope>
    <source>
        <strain evidence="4">FD-334 SS-4</strain>
    </source>
</reference>
<feature type="compositionally biased region" description="Basic and acidic residues" evidence="1">
    <location>
        <begin position="441"/>
        <end position="452"/>
    </location>
</feature>
<dbReference type="InterPro" id="IPR019007">
    <property type="entry name" value="Wbp11/ELF5/Saf1_N"/>
</dbReference>
<dbReference type="GO" id="GO:0006396">
    <property type="term" value="P:RNA processing"/>
    <property type="evidence" value="ECO:0007669"/>
    <property type="project" value="InterPro"/>
</dbReference>
<feature type="compositionally biased region" description="Basic residues" evidence="1">
    <location>
        <begin position="105"/>
        <end position="117"/>
    </location>
</feature>
<organism evidence="3 4">
    <name type="scientific">Hypholoma sublateritium (strain FD-334 SS-4)</name>
    <dbReference type="NCBI Taxonomy" id="945553"/>
    <lineage>
        <taxon>Eukaryota</taxon>
        <taxon>Fungi</taxon>
        <taxon>Dikarya</taxon>
        <taxon>Basidiomycota</taxon>
        <taxon>Agaricomycotina</taxon>
        <taxon>Agaricomycetes</taxon>
        <taxon>Agaricomycetidae</taxon>
        <taxon>Agaricales</taxon>
        <taxon>Agaricineae</taxon>
        <taxon>Strophariaceae</taxon>
        <taxon>Hypholoma</taxon>
    </lineage>
</organism>
<feature type="compositionally biased region" description="Acidic residues" evidence="1">
    <location>
        <begin position="152"/>
        <end position="165"/>
    </location>
</feature>
<feature type="region of interest" description="Disordered" evidence="1">
    <location>
        <begin position="1"/>
        <end position="34"/>
    </location>
</feature>
<dbReference type="OMA" id="VMNPFGV"/>
<dbReference type="OrthoDB" id="205569at2759"/>
<evidence type="ECO:0000313" key="4">
    <source>
        <dbReference type="Proteomes" id="UP000054270"/>
    </source>
</evidence>
<dbReference type="STRING" id="945553.A0A0D2MX83"/>
<dbReference type="EMBL" id="KN817521">
    <property type="protein sequence ID" value="KJA28643.1"/>
    <property type="molecule type" value="Genomic_DNA"/>
</dbReference>
<feature type="compositionally biased region" description="Polar residues" evidence="1">
    <location>
        <begin position="300"/>
        <end position="319"/>
    </location>
</feature>
<feature type="compositionally biased region" description="Pro residues" evidence="1">
    <location>
        <begin position="234"/>
        <end position="244"/>
    </location>
</feature>
<accession>A0A0D2MX83</accession>
<evidence type="ECO:0000259" key="2">
    <source>
        <dbReference type="Pfam" id="PF09429"/>
    </source>
</evidence>
<dbReference type="Proteomes" id="UP000054270">
    <property type="component" value="Unassembled WGS sequence"/>
</dbReference>
<dbReference type="AlphaFoldDB" id="A0A0D2MX83"/>
<dbReference type="Pfam" id="PF09429">
    <property type="entry name" value="Wbp11"/>
    <property type="match status" value="1"/>
</dbReference>
<feature type="compositionally biased region" description="Pro residues" evidence="1">
    <location>
        <begin position="253"/>
        <end position="296"/>
    </location>
</feature>
<protein>
    <recommendedName>
        <fullName evidence="2">Wbp11/ELF5/Saf1 N-terminal domain-containing protein</fullName>
    </recommendedName>
</protein>